<evidence type="ECO:0000256" key="2">
    <source>
        <dbReference type="SAM" id="Phobius"/>
    </source>
</evidence>
<keyword evidence="2" id="KW-1133">Transmembrane helix</keyword>
<protein>
    <submittedName>
        <fullName evidence="3">Uncharacterized protein</fullName>
    </submittedName>
</protein>
<keyword evidence="2" id="KW-0472">Membrane</keyword>
<feature type="compositionally biased region" description="Low complexity" evidence="1">
    <location>
        <begin position="234"/>
        <end position="243"/>
    </location>
</feature>
<dbReference type="AlphaFoldDB" id="A0A5B0MKA7"/>
<dbReference type="Proteomes" id="UP000325313">
    <property type="component" value="Unassembled WGS sequence"/>
</dbReference>
<dbReference type="EMBL" id="VDEP01000471">
    <property type="protein sequence ID" value="KAA1076240.1"/>
    <property type="molecule type" value="Genomic_DNA"/>
</dbReference>
<accession>A0A5B0MKA7</accession>
<feature type="compositionally biased region" description="Low complexity" evidence="1">
    <location>
        <begin position="101"/>
        <end position="121"/>
    </location>
</feature>
<organism evidence="3 4">
    <name type="scientific">Puccinia graminis f. sp. tritici</name>
    <dbReference type="NCBI Taxonomy" id="56615"/>
    <lineage>
        <taxon>Eukaryota</taxon>
        <taxon>Fungi</taxon>
        <taxon>Dikarya</taxon>
        <taxon>Basidiomycota</taxon>
        <taxon>Pucciniomycotina</taxon>
        <taxon>Pucciniomycetes</taxon>
        <taxon>Pucciniales</taxon>
        <taxon>Pucciniaceae</taxon>
        <taxon>Puccinia</taxon>
    </lineage>
</organism>
<evidence type="ECO:0000256" key="1">
    <source>
        <dbReference type="SAM" id="MobiDB-lite"/>
    </source>
</evidence>
<evidence type="ECO:0000313" key="4">
    <source>
        <dbReference type="Proteomes" id="UP000325313"/>
    </source>
</evidence>
<sequence length="367" mass="38479">MLQKYQCILLVTLINVFTLASFTWAFPANRAPSFPLANGRRSVIVTNGPVIDVENRRVRVRRKLTMIMKREGGAAMRTNEMITRRRIIDKRSPKGGGGGTPPKAGGSTPKKGGGTPAKVGGNNNPVKVQQKSTQNQATKQNTGVKKLQNTGVNNKLQNTGANKLQNTGANKLQKAGANKLQNTGANKLQKAGVNKLQNTGANKSPKTKTDTTALLAAGGGGTKAAGGGGGSRGTGQAAPAQAGGKRGAADLKLQVAEVSNGLASINGKKPNQIVKEVDRILSIEKAEDTARGSIKSAKPNDREVTSALATVQKNGPNLIKGLEKLKDVANDPKSTRKAIDDQLAEVNKLRKPLLGANTELIKEGQQA</sequence>
<feature type="region of interest" description="Disordered" evidence="1">
    <location>
        <begin position="219"/>
        <end position="247"/>
    </location>
</feature>
<evidence type="ECO:0000313" key="3">
    <source>
        <dbReference type="EMBL" id="KAA1076240.1"/>
    </source>
</evidence>
<keyword evidence="2" id="KW-0812">Transmembrane</keyword>
<feature type="compositionally biased region" description="Gly residues" evidence="1">
    <location>
        <begin position="219"/>
        <end position="233"/>
    </location>
</feature>
<feature type="transmembrane region" description="Helical" evidence="2">
    <location>
        <begin position="7"/>
        <end position="26"/>
    </location>
</feature>
<comment type="caution">
    <text evidence="3">The sequence shown here is derived from an EMBL/GenBank/DDBJ whole genome shotgun (WGS) entry which is preliminary data.</text>
</comment>
<gene>
    <name evidence="3" type="ORF">PGTUg99_037441</name>
</gene>
<proteinExistence type="predicted"/>
<feature type="compositionally biased region" description="Polar residues" evidence="1">
    <location>
        <begin position="122"/>
        <end position="165"/>
    </location>
</feature>
<feature type="region of interest" description="Disordered" evidence="1">
    <location>
        <begin position="82"/>
        <end position="165"/>
    </location>
</feature>
<name>A0A5B0MKA7_PUCGR</name>
<reference evidence="3 4" key="1">
    <citation type="submission" date="2019-05" db="EMBL/GenBank/DDBJ databases">
        <title>Emergence of the Ug99 lineage of the wheat stem rust pathogen through somatic hybridization.</title>
        <authorList>
            <person name="Li F."/>
            <person name="Upadhyaya N.M."/>
            <person name="Sperschneider J."/>
            <person name="Matny O."/>
            <person name="Nguyen-Phuc H."/>
            <person name="Mago R."/>
            <person name="Raley C."/>
            <person name="Miller M.E."/>
            <person name="Silverstein K.A.T."/>
            <person name="Henningsen E."/>
            <person name="Hirsch C.D."/>
            <person name="Visser B."/>
            <person name="Pretorius Z.A."/>
            <person name="Steffenson B.J."/>
            <person name="Schwessinger B."/>
            <person name="Dodds P.N."/>
            <person name="Figueroa M."/>
        </authorList>
    </citation>
    <scope>NUCLEOTIDE SEQUENCE [LARGE SCALE GENOMIC DNA]</scope>
    <source>
        <strain evidence="3 4">Ug99</strain>
    </source>
</reference>